<dbReference type="GO" id="GO:0005886">
    <property type="term" value="C:plasma membrane"/>
    <property type="evidence" value="ECO:0007669"/>
    <property type="project" value="UniProtKB-SubCell"/>
</dbReference>
<gene>
    <name evidence="11" type="ORF">EDL96_08660</name>
</gene>
<dbReference type="Pfam" id="PF02687">
    <property type="entry name" value="FtsX"/>
    <property type="match status" value="1"/>
</dbReference>
<evidence type="ECO:0000256" key="8">
    <source>
        <dbReference type="SAM" id="Phobius"/>
    </source>
</evidence>
<dbReference type="EMBL" id="RKMF01000010">
    <property type="protein sequence ID" value="ROZ62837.1"/>
    <property type="molecule type" value="Genomic_DNA"/>
</dbReference>
<dbReference type="OrthoDB" id="5242186at2"/>
<dbReference type="Pfam" id="PF12704">
    <property type="entry name" value="MacB_PCD"/>
    <property type="match status" value="1"/>
</dbReference>
<evidence type="ECO:0000259" key="9">
    <source>
        <dbReference type="Pfam" id="PF02687"/>
    </source>
</evidence>
<feature type="domain" description="MacB-like periplasmic core" evidence="10">
    <location>
        <begin position="18"/>
        <end position="202"/>
    </location>
</feature>
<organism evidence="11 12">
    <name type="scientific">Kocuria soli</name>
    <dbReference type="NCBI Taxonomy" id="2485125"/>
    <lineage>
        <taxon>Bacteria</taxon>
        <taxon>Bacillati</taxon>
        <taxon>Actinomycetota</taxon>
        <taxon>Actinomycetes</taxon>
        <taxon>Micrococcales</taxon>
        <taxon>Micrococcaceae</taxon>
        <taxon>Kocuria</taxon>
    </lineage>
</organism>
<evidence type="ECO:0000256" key="1">
    <source>
        <dbReference type="ARBA" id="ARBA00004651"/>
    </source>
</evidence>
<keyword evidence="2" id="KW-0813">Transport</keyword>
<dbReference type="AlphaFoldDB" id="A0A3N3ZPD8"/>
<keyword evidence="12" id="KW-1185">Reference proteome</keyword>
<feature type="transmembrane region" description="Helical" evidence="8">
    <location>
        <begin position="286"/>
        <end position="309"/>
    </location>
</feature>
<feature type="transmembrane region" description="Helical" evidence="8">
    <location>
        <begin position="315"/>
        <end position="335"/>
    </location>
</feature>
<evidence type="ECO:0000256" key="6">
    <source>
        <dbReference type="ARBA" id="ARBA00023136"/>
    </source>
</evidence>
<dbReference type="InterPro" id="IPR003838">
    <property type="entry name" value="ABC3_permease_C"/>
</dbReference>
<dbReference type="PANTHER" id="PTHR43738">
    <property type="entry name" value="ABC TRANSPORTER, MEMBRANE PROTEIN"/>
    <property type="match status" value="1"/>
</dbReference>
<dbReference type="InterPro" id="IPR051125">
    <property type="entry name" value="ABC-4/HrtB_transporter"/>
</dbReference>
<name>A0A3N3ZPD8_9MICC</name>
<comment type="subcellular location">
    <subcellularLocation>
        <location evidence="1">Cell membrane</location>
        <topology evidence="1">Multi-pass membrane protein</topology>
    </subcellularLocation>
</comment>
<dbReference type="PANTHER" id="PTHR43738:SF1">
    <property type="entry name" value="HEMIN TRANSPORT SYSTEM PERMEASE PROTEIN HRTB-RELATED"/>
    <property type="match status" value="1"/>
</dbReference>
<accession>A0A3N3ZPD8</accession>
<feature type="transmembrane region" description="Helical" evidence="8">
    <location>
        <begin position="234"/>
        <end position="258"/>
    </location>
</feature>
<evidence type="ECO:0000256" key="7">
    <source>
        <dbReference type="ARBA" id="ARBA00038076"/>
    </source>
</evidence>
<evidence type="ECO:0000256" key="4">
    <source>
        <dbReference type="ARBA" id="ARBA00022692"/>
    </source>
</evidence>
<feature type="domain" description="ABC3 transporter permease C-terminal" evidence="9">
    <location>
        <begin position="237"/>
        <end position="346"/>
    </location>
</feature>
<reference evidence="11 12" key="1">
    <citation type="submission" date="2018-10" db="EMBL/GenBank/DDBJ databases">
        <title>Kocuria sp. M5W7-7, whole genome shotgun sequence.</title>
        <authorList>
            <person name="Tuo L."/>
        </authorList>
    </citation>
    <scope>NUCLEOTIDE SEQUENCE [LARGE SCALE GENOMIC DNA]</scope>
    <source>
        <strain evidence="11 12">M5W7-7</strain>
    </source>
</reference>
<evidence type="ECO:0000313" key="11">
    <source>
        <dbReference type="EMBL" id="ROZ62837.1"/>
    </source>
</evidence>
<comment type="caution">
    <text evidence="11">The sequence shown here is derived from an EMBL/GenBank/DDBJ whole genome shotgun (WGS) entry which is preliminary data.</text>
</comment>
<evidence type="ECO:0000259" key="10">
    <source>
        <dbReference type="Pfam" id="PF12704"/>
    </source>
</evidence>
<sequence>MFVAWRDMLFAKGRFTLITSVVVLITLLVGFLTGLTGGLANENISAVQGLNADKIALANVAESTSEKDPTFSDSQITREQAKAWSQAEGVEESTAIGISQSRGETDGHSAALAVFGGTADSPSQDEEVVISQTVADDLKLGSGDTMTIAGEDFTVTDVISERSYAHTGVVYTTLTDWQELQQRMGDPDSYATAIAIKGDPADATSIDAEQGTVTANSLTALLSIDSFRSEVSSLLAMVAMLFAISGLVIGAFFTVWTIQRKADIAVLKALGASNGRLRADALGQALVILLLGVGLGIALTAGLGALAGAALPFVIAWYTTALPAVILVILGLVGAGSALRSITTADPLTALGSAR</sequence>
<comment type="similarity">
    <text evidence="7">Belongs to the ABC-4 integral membrane protein family.</text>
</comment>
<keyword evidence="5 8" id="KW-1133">Transmembrane helix</keyword>
<keyword evidence="3" id="KW-1003">Cell membrane</keyword>
<evidence type="ECO:0000256" key="5">
    <source>
        <dbReference type="ARBA" id="ARBA00022989"/>
    </source>
</evidence>
<evidence type="ECO:0000313" key="12">
    <source>
        <dbReference type="Proteomes" id="UP000270616"/>
    </source>
</evidence>
<dbReference type="Proteomes" id="UP000270616">
    <property type="component" value="Unassembled WGS sequence"/>
</dbReference>
<keyword evidence="6 8" id="KW-0472">Membrane</keyword>
<evidence type="ECO:0000256" key="3">
    <source>
        <dbReference type="ARBA" id="ARBA00022475"/>
    </source>
</evidence>
<evidence type="ECO:0000256" key="2">
    <source>
        <dbReference type="ARBA" id="ARBA00022448"/>
    </source>
</evidence>
<keyword evidence="4 8" id="KW-0812">Transmembrane</keyword>
<protein>
    <submittedName>
        <fullName evidence="11">ABC transporter permease</fullName>
    </submittedName>
</protein>
<dbReference type="InterPro" id="IPR025857">
    <property type="entry name" value="MacB_PCD"/>
</dbReference>
<proteinExistence type="inferred from homology"/>